<accession>A0A2Z7D4T5</accession>
<dbReference type="EMBL" id="KQ991132">
    <property type="protein sequence ID" value="KZV52278.1"/>
    <property type="molecule type" value="Genomic_DNA"/>
</dbReference>
<evidence type="ECO:0000313" key="1">
    <source>
        <dbReference type="EMBL" id="KZV52278.1"/>
    </source>
</evidence>
<name>A0A2Z7D4T5_9LAMI</name>
<keyword evidence="2" id="KW-1185">Reference proteome</keyword>
<protein>
    <submittedName>
        <fullName evidence="1">Transposon protein</fullName>
    </submittedName>
</protein>
<reference evidence="1 2" key="1">
    <citation type="journal article" date="2015" name="Proc. Natl. Acad. Sci. U.S.A.">
        <title>The resurrection genome of Boea hygrometrica: A blueprint for survival of dehydration.</title>
        <authorList>
            <person name="Xiao L."/>
            <person name="Yang G."/>
            <person name="Zhang L."/>
            <person name="Yang X."/>
            <person name="Zhao S."/>
            <person name="Ji Z."/>
            <person name="Zhou Q."/>
            <person name="Hu M."/>
            <person name="Wang Y."/>
            <person name="Chen M."/>
            <person name="Xu Y."/>
            <person name="Jin H."/>
            <person name="Xiao X."/>
            <person name="Hu G."/>
            <person name="Bao F."/>
            <person name="Hu Y."/>
            <person name="Wan P."/>
            <person name="Li L."/>
            <person name="Deng X."/>
            <person name="Kuang T."/>
            <person name="Xiang C."/>
            <person name="Zhu J.K."/>
            <person name="Oliver M.J."/>
            <person name="He Y."/>
        </authorList>
    </citation>
    <scope>NUCLEOTIDE SEQUENCE [LARGE SCALE GENOMIC DNA]</scope>
    <source>
        <strain evidence="2">cv. XS01</strain>
    </source>
</reference>
<gene>
    <name evidence="1" type="ORF">F511_37724</name>
</gene>
<dbReference type="Proteomes" id="UP000250235">
    <property type="component" value="Unassembled WGS sequence"/>
</dbReference>
<dbReference type="AlphaFoldDB" id="A0A2Z7D4T5"/>
<evidence type="ECO:0000313" key="2">
    <source>
        <dbReference type="Proteomes" id="UP000250235"/>
    </source>
</evidence>
<sequence>MYIKPLFKFIPVGHKFSSVEMCSVKYRQNADVIIFVWQTVALTIEYTVAVTDGVYDVTVSDNPTMHISVDSNFNRDLLLLPRTLHQISPIHYCYQISIRFNPTADCFSSLMNI</sequence>
<organism evidence="1 2">
    <name type="scientific">Dorcoceras hygrometricum</name>
    <dbReference type="NCBI Taxonomy" id="472368"/>
    <lineage>
        <taxon>Eukaryota</taxon>
        <taxon>Viridiplantae</taxon>
        <taxon>Streptophyta</taxon>
        <taxon>Embryophyta</taxon>
        <taxon>Tracheophyta</taxon>
        <taxon>Spermatophyta</taxon>
        <taxon>Magnoliopsida</taxon>
        <taxon>eudicotyledons</taxon>
        <taxon>Gunneridae</taxon>
        <taxon>Pentapetalae</taxon>
        <taxon>asterids</taxon>
        <taxon>lamiids</taxon>
        <taxon>Lamiales</taxon>
        <taxon>Gesneriaceae</taxon>
        <taxon>Didymocarpoideae</taxon>
        <taxon>Trichosporeae</taxon>
        <taxon>Loxocarpinae</taxon>
        <taxon>Dorcoceras</taxon>
    </lineage>
</organism>
<proteinExistence type="predicted"/>